<gene>
    <name evidence="2" type="primary">K0211H09.4</name>
</gene>
<accession>I4DI85</accession>
<dbReference type="AlphaFoldDB" id="I4DI85"/>
<protein>
    <submittedName>
        <fullName evidence="2">Uncharacterized protein</fullName>
    </submittedName>
</protein>
<feature type="region of interest" description="Disordered" evidence="1">
    <location>
        <begin position="1"/>
        <end position="27"/>
    </location>
</feature>
<proteinExistence type="predicted"/>
<name>I4DI85_ORYSI</name>
<dbReference type="EMBL" id="AP011524">
    <property type="protein sequence ID" value="BAM17625.1"/>
    <property type="molecule type" value="Genomic_DNA"/>
</dbReference>
<sequence>MAKRQLRAKNGANRFLRNRELGTSPRT</sequence>
<evidence type="ECO:0000256" key="1">
    <source>
        <dbReference type="SAM" id="MobiDB-lite"/>
    </source>
</evidence>
<evidence type="ECO:0000313" key="2">
    <source>
        <dbReference type="EMBL" id="BAM17625.1"/>
    </source>
</evidence>
<organism evidence="2">
    <name type="scientific">Oryza sativa subsp. indica</name>
    <name type="common">Rice</name>
    <dbReference type="NCBI Taxonomy" id="39946"/>
    <lineage>
        <taxon>Eukaryota</taxon>
        <taxon>Viridiplantae</taxon>
        <taxon>Streptophyta</taxon>
        <taxon>Embryophyta</taxon>
        <taxon>Tracheophyta</taxon>
        <taxon>Spermatophyta</taxon>
        <taxon>Magnoliopsida</taxon>
        <taxon>Liliopsida</taxon>
        <taxon>Poales</taxon>
        <taxon>Poaceae</taxon>
        <taxon>BOP clade</taxon>
        <taxon>Oryzoideae</taxon>
        <taxon>Oryzeae</taxon>
        <taxon>Oryzinae</taxon>
        <taxon>Oryza</taxon>
        <taxon>Oryza sativa</taxon>
    </lineage>
</organism>
<reference evidence="2" key="1">
    <citation type="submission" date="2009-05" db="EMBL/GenBank/DDBJ databases">
        <title>Oryza sativa Indica Group DNA, complete sequence, cultivar: Kasalath.</title>
        <authorList>
            <person name="Katsuyuki I."/>
            <person name="Kuboyama T."/>
            <person name="Matsumoto T."/>
            <person name="Wu J."/>
            <person name="Kanamori H."/>
        </authorList>
    </citation>
    <scope>NUCLEOTIDE SEQUENCE</scope>
</reference>